<organism evidence="9 10">
    <name type="scientific">Neurospora intermedia</name>
    <dbReference type="NCBI Taxonomy" id="5142"/>
    <lineage>
        <taxon>Eukaryota</taxon>
        <taxon>Fungi</taxon>
        <taxon>Dikarya</taxon>
        <taxon>Ascomycota</taxon>
        <taxon>Pezizomycotina</taxon>
        <taxon>Sordariomycetes</taxon>
        <taxon>Sordariomycetidae</taxon>
        <taxon>Sordariales</taxon>
        <taxon>Sordariaceae</taxon>
        <taxon>Neurospora</taxon>
    </lineage>
</organism>
<feature type="region of interest" description="Disordered" evidence="6">
    <location>
        <begin position="979"/>
        <end position="1054"/>
    </location>
</feature>
<feature type="region of interest" description="Disordered" evidence="6">
    <location>
        <begin position="60"/>
        <end position="110"/>
    </location>
</feature>
<feature type="compositionally biased region" description="Polar residues" evidence="6">
    <location>
        <begin position="136"/>
        <end position="147"/>
    </location>
</feature>
<feature type="compositionally biased region" description="Basic and acidic residues" evidence="6">
    <location>
        <begin position="429"/>
        <end position="438"/>
    </location>
</feature>
<keyword evidence="7" id="KW-0732">Signal</keyword>
<feature type="chain" id="PRO_5045045979" evidence="7">
    <location>
        <begin position="20"/>
        <end position="1100"/>
    </location>
</feature>
<keyword evidence="2" id="KW-0812">Transmembrane</keyword>
<evidence type="ECO:0000256" key="7">
    <source>
        <dbReference type="SAM" id="SignalP"/>
    </source>
</evidence>
<feature type="region of interest" description="Disordered" evidence="6">
    <location>
        <begin position="129"/>
        <end position="206"/>
    </location>
</feature>
<evidence type="ECO:0000256" key="3">
    <source>
        <dbReference type="ARBA" id="ARBA00022989"/>
    </source>
</evidence>
<feature type="compositionally biased region" description="Polar residues" evidence="6">
    <location>
        <begin position="484"/>
        <end position="500"/>
    </location>
</feature>
<evidence type="ECO:0000259" key="8">
    <source>
        <dbReference type="PROSITE" id="PS51469"/>
    </source>
</evidence>
<dbReference type="PANTHER" id="PTHR12953:SF0">
    <property type="entry name" value="SUN DOMAIN-CONTAINING OSSIFICATION FACTOR"/>
    <property type="match status" value="1"/>
</dbReference>
<keyword evidence="4" id="KW-0472">Membrane</keyword>
<evidence type="ECO:0000313" key="10">
    <source>
        <dbReference type="Proteomes" id="UP001451303"/>
    </source>
</evidence>
<evidence type="ECO:0000256" key="4">
    <source>
        <dbReference type="ARBA" id="ARBA00023136"/>
    </source>
</evidence>
<feature type="coiled-coil region" evidence="5">
    <location>
        <begin position="721"/>
        <end position="748"/>
    </location>
</feature>
<feature type="region of interest" description="Disordered" evidence="6">
    <location>
        <begin position="472"/>
        <end position="643"/>
    </location>
</feature>
<feature type="compositionally biased region" description="Polar residues" evidence="6">
    <location>
        <begin position="184"/>
        <end position="197"/>
    </location>
</feature>
<name>A0ABR3DLB8_NEUIN</name>
<reference evidence="9 10" key="1">
    <citation type="submission" date="2023-09" db="EMBL/GenBank/DDBJ databases">
        <title>Multi-omics analysis of a traditional fermented food reveals byproduct-associated fungal strains for waste-to-food upcycling.</title>
        <authorList>
            <consortium name="Lawrence Berkeley National Laboratory"/>
            <person name="Rekdal V.M."/>
            <person name="Villalobos-Escobedo J.M."/>
            <person name="Rodriguez-Valeron N."/>
            <person name="Garcia M.O."/>
            <person name="Vasquez D.P."/>
            <person name="Damayanti I."/>
            <person name="Sorensen P.M."/>
            <person name="Baidoo E.E."/>
            <person name="De Carvalho A.C."/>
            <person name="Riley R."/>
            <person name="Lipzen A."/>
            <person name="He G."/>
            <person name="Yan M."/>
            <person name="Haridas S."/>
            <person name="Daum C."/>
            <person name="Yoshinaga Y."/>
            <person name="Ng V."/>
            <person name="Grigoriev I.V."/>
            <person name="Munk R."/>
            <person name="Nuraida L."/>
            <person name="Wijaya C.H."/>
            <person name="Morales P.-C."/>
            <person name="Keasling J.D."/>
        </authorList>
    </citation>
    <scope>NUCLEOTIDE SEQUENCE [LARGE SCALE GENOMIC DNA]</scope>
    <source>
        <strain evidence="9 10">FGSC 2613</strain>
    </source>
</reference>
<feature type="compositionally biased region" description="Polar residues" evidence="6">
    <location>
        <begin position="1010"/>
        <end position="1037"/>
    </location>
</feature>
<feature type="region of interest" description="Disordered" evidence="6">
    <location>
        <begin position="377"/>
        <end position="444"/>
    </location>
</feature>
<evidence type="ECO:0000256" key="1">
    <source>
        <dbReference type="ARBA" id="ARBA00004308"/>
    </source>
</evidence>
<evidence type="ECO:0000256" key="5">
    <source>
        <dbReference type="SAM" id="Coils"/>
    </source>
</evidence>
<dbReference type="PROSITE" id="PS51469">
    <property type="entry name" value="SUN"/>
    <property type="match status" value="1"/>
</dbReference>
<feature type="compositionally biased region" description="Low complexity" evidence="6">
    <location>
        <begin position="574"/>
        <end position="600"/>
    </location>
</feature>
<feature type="region of interest" description="Disordered" evidence="6">
    <location>
        <begin position="929"/>
        <end position="953"/>
    </location>
</feature>
<gene>
    <name evidence="9" type="ORF">QR685DRAFT_603866</name>
</gene>
<evidence type="ECO:0000256" key="2">
    <source>
        <dbReference type="ARBA" id="ARBA00022692"/>
    </source>
</evidence>
<comment type="caution">
    <text evidence="9">The sequence shown here is derived from an EMBL/GenBank/DDBJ whole genome shotgun (WGS) entry which is preliminary data.</text>
</comment>
<dbReference type="Pfam" id="PF07738">
    <property type="entry name" value="Sad1_UNC"/>
    <property type="match status" value="1"/>
</dbReference>
<dbReference type="EMBL" id="JAVLET010000002">
    <property type="protein sequence ID" value="KAL0473467.1"/>
    <property type="molecule type" value="Genomic_DNA"/>
</dbReference>
<feature type="region of interest" description="Disordered" evidence="6">
    <location>
        <begin position="1068"/>
        <end position="1100"/>
    </location>
</feature>
<feature type="compositionally biased region" description="Low complexity" evidence="6">
    <location>
        <begin position="408"/>
        <end position="418"/>
    </location>
</feature>
<feature type="signal peptide" evidence="7">
    <location>
        <begin position="1"/>
        <end position="19"/>
    </location>
</feature>
<comment type="subcellular location">
    <subcellularLocation>
        <location evidence="1">Endomembrane system</location>
    </subcellularLocation>
</comment>
<dbReference type="Proteomes" id="UP001451303">
    <property type="component" value="Unassembled WGS sequence"/>
</dbReference>
<feature type="domain" description="SUN" evidence="8">
    <location>
        <begin position="205"/>
        <end position="373"/>
    </location>
</feature>
<sequence length="1100" mass="119019">MRTPPILFLGLLCLHAVAAALPEPASVCESRTVNYITHTLPQQCLRTAWTTPTAVTSAVAADTTSSEVPSKETAAPAQANETQQQHPDQPKPSAEHTQEQTKEEQEDEDLAASTFMSFEEWKEMMLRKSGDPANTKGGQKQPAQQRTGGEHDQNGPSSDTDSHRPGDDGENPLNFDALSEKVSELTSSPSGDPSTDYGSDKARTDDQVVHDDGKTQYYRSKDAGKTCKERFSYSSFDAGAIVKKTSPGAKNAKAILVENKDSYMLLECHAKSKFVIVQLSDDILVDTVVLANFEFFSSMIRQFKVSVSDRYPVKLDKWVELGTFEARNSRDIQAFSVEHPQIYTKYIRIEFLSHYGNEYYCPVSLLRVHGTRMLDTWKEPDDRHDDEQETIEAPPVQEQLPQTPEPEQPSSQVEQPSVASEPAPSTVTKPEEKTHQETEPVQVAELGFTPWKPVFYRDFSLGICDLRSRTTGQSTAISPEADNKQGTNSDTAKEQASTGSAVHETSVPKASSAASKPQEIAKAQPASSAASHTSVPPQVSGTMTGSPSNKVPLSRSNTASNETAPAVSPAAKPSGSSNSTAGTTSRSDSKDNGNNASASAGTGGSPVNNSSQNNKNTQPPRKPASGAGHGGSPTSSAPPSPTVQESFFKTVHKRLTHLESNTSLSLQYIEQQSRFLQDVLSKLERRQLTRVDTFLDTLNKTVLTELRNVRQQYDQIWQSTVIALETQREQTEREVVALSGRLNVLADEVVFQKRMAILQSVLLLSCLILVIFNRPGGGGGGGGGNGGRGIALNSNGGTGGRPGSRGGGGGGGGWFDSPIQAVQRRSMKPGSGWISNMSMSMGMSSPFPFSTTMSTSGVQQQVTAAAAAAEARSGLGEDADAVGSSTGVDIATAQQRNQQQLHPNDNHNLGQRQHQHMLQTQQHSYAYPRNNDKALPLTPTSEYDSREGTPLVHTSPIRQTSTTIDEILAAEDADGNSQLYTQSSFAPEPECVPDQEESSRPSSSEFESGGLTQERTSEIYQESTEPNYNGDTNVPVRSNSAEESSERIEEDDIGLMPVDSIEYQQQQTLRPRARPSRTHLGSETVKPLPAVPETSKFIIT</sequence>
<accession>A0ABR3DLB8</accession>
<dbReference type="InterPro" id="IPR045120">
    <property type="entry name" value="Suco/Slp1-like"/>
</dbReference>
<dbReference type="InterPro" id="IPR012919">
    <property type="entry name" value="SUN_dom"/>
</dbReference>
<keyword evidence="5" id="KW-0175">Coiled coil</keyword>
<feature type="compositionally biased region" description="Basic and acidic residues" evidence="6">
    <location>
        <begin position="377"/>
        <end position="386"/>
    </location>
</feature>
<keyword evidence="10" id="KW-1185">Reference proteome</keyword>
<evidence type="ECO:0000313" key="9">
    <source>
        <dbReference type="EMBL" id="KAL0473467.1"/>
    </source>
</evidence>
<keyword evidence="3" id="KW-1133">Transmembrane helix</keyword>
<feature type="compositionally biased region" description="Gly residues" evidence="6">
    <location>
        <begin position="796"/>
        <end position="814"/>
    </location>
</feature>
<feature type="region of interest" description="Disordered" evidence="6">
    <location>
        <begin position="792"/>
        <end position="817"/>
    </location>
</feature>
<proteinExistence type="predicted"/>
<protein>
    <submittedName>
        <fullName evidence="9">UNC-like C-terminal domain-containing protein</fullName>
    </submittedName>
</protein>
<dbReference type="PANTHER" id="PTHR12953">
    <property type="entry name" value="MEMBRANE PROTEIN CH1 RELATED"/>
    <property type="match status" value="1"/>
</dbReference>
<feature type="compositionally biased region" description="Basic and acidic residues" evidence="6">
    <location>
        <begin position="93"/>
        <end position="103"/>
    </location>
</feature>
<evidence type="ECO:0000256" key="6">
    <source>
        <dbReference type="SAM" id="MobiDB-lite"/>
    </source>
</evidence>
<dbReference type="Gene3D" id="2.60.120.260">
    <property type="entry name" value="Galactose-binding domain-like"/>
    <property type="match status" value="1"/>
</dbReference>
<feature type="compositionally biased region" description="Polar residues" evidence="6">
    <location>
        <begin position="606"/>
        <end position="619"/>
    </location>
</feature>
<feature type="compositionally biased region" description="Polar residues" evidence="6">
    <location>
        <begin position="525"/>
        <end position="563"/>
    </location>
</feature>